<dbReference type="EMBL" id="BX572600">
    <property type="protein sequence ID" value="CAE27612.1"/>
    <property type="molecule type" value="Genomic_DNA"/>
</dbReference>
<reference evidence="1 3" key="2">
    <citation type="journal article" date="2004" name="Nat. Biotechnol.">
        <title>Complete genome sequence of the metabolically versatile photosynthetic bacterium Rhodopseudomonas palustris.</title>
        <authorList>
            <person name="Larimer F.W."/>
            <person name="Chain P."/>
            <person name="Hauser L."/>
            <person name="Lamerdin J."/>
            <person name="Malfatti S."/>
            <person name="Do L."/>
            <person name="Land M.L."/>
            <person name="Pelletier D.A."/>
            <person name="Beatty J.T."/>
            <person name="Lang A.S."/>
            <person name="Tabita F.R."/>
            <person name="Gibson J.L."/>
            <person name="Hanson T.E."/>
            <person name="Bobst C."/>
            <person name="Torres J.L."/>
            <person name="Peres C."/>
            <person name="Harrison F.H."/>
            <person name="Gibson J."/>
            <person name="Harwood C.S."/>
        </authorList>
    </citation>
    <scope>NUCLEOTIDE SEQUENCE [LARGE SCALE GENOMIC DNA]</scope>
    <source>
        <strain evidence="3">ATCC BAA-98 / CGA009</strain>
        <strain evidence="1">CGA009</strain>
    </source>
</reference>
<gene>
    <name evidence="1" type="ordered locus">RPA2171</name>
    <name evidence="2" type="ORF">TX73_011205</name>
</gene>
<accession>Q6N7T5</accession>
<reference evidence="2" key="3">
    <citation type="submission" date="2022-12" db="EMBL/GenBank/DDBJ databases">
        <title>Complete genome sequence of Rhodopseudomonas palustris CGA0092 and corrections to the R. palustris CGA009 genome sequence.</title>
        <authorList>
            <person name="Mazny B.R."/>
            <person name="Sheff O.F."/>
            <person name="LaSarre B."/>
            <person name="McKinlay A."/>
            <person name="McKinlay J.B."/>
        </authorList>
    </citation>
    <scope>NUCLEOTIDE SEQUENCE</scope>
    <source>
        <strain evidence="2">CGA009</strain>
    </source>
</reference>
<dbReference type="RefSeq" id="WP_011157726.1">
    <property type="nucleotide sequence ID" value="NZ_CP116810.1"/>
</dbReference>
<evidence type="ECO:0000313" key="3">
    <source>
        <dbReference type="Proteomes" id="UP000001426"/>
    </source>
</evidence>
<dbReference type="Proteomes" id="UP000001426">
    <property type="component" value="Chromosome"/>
</dbReference>
<sequence length="267" mass="27643">MKGASMRIGSAASYHNDVAVLQLLSRSTSSSGKAAAASSGGVNSGGWDPAGSGNAASSLLTYTASGTLSGSGSTVSLLKTMAASSTFTNAAKGVVDDQVRALVRDGKIATLPPPKDFDPPNLSTAEQNIYHVVQGLQSLYGIQPKTLDEALANHVKTIVDTYPEMIARMKDGLASGTLPESDGWKDVIAKSEADLEAAQQGRMKITAVDDPKLVQTTNEFTVRFDGIGWSGSGTKTTANIPALQELTGTKNVLAGGGPYTSNYVISW</sequence>
<name>Q6N7T5_RHOPA</name>
<dbReference type="KEGG" id="rpa:TX73_011205"/>
<evidence type="ECO:0000313" key="2">
    <source>
        <dbReference type="EMBL" id="WCL92326.1"/>
    </source>
</evidence>
<dbReference type="EMBL" id="CP116810">
    <property type="protein sequence ID" value="WCL92326.1"/>
    <property type="molecule type" value="Genomic_DNA"/>
</dbReference>
<organism evidence="1">
    <name type="scientific">Rhodopseudomonas palustris (strain ATCC BAA-98 / CGA009)</name>
    <dbReference type="NCBI Taxonomy" id="258594"/>
    <lineage>
        <taxon>Bacteria</taxon>
        <taxon>Pseudomonadati</taxon>
        <taxon>Pseudomonadota</taxon>
        <taxon>Alphaproteobacteria</taxon>
        <taxon>Hyphomicrobiales</taxon>
        <taxon>Nitrobacteraceae</taxon>
        <taxon>Rhodopseudomonas</taxon>
    </lineage>
</organism>
<proteinExistence type="predicted"/>
<evidence type="ECO:0000313" key="1">
    <source>
        <dbReference type="EMBL" id="CAE27612.1"/>
    </source>
</evidence>
<reference evidence="2" key="1">
    <citation type="submission" date="2003-07" db="EMBL/GenBank/DDBJ databases">
        <authorList>
            <consortium name="Rhodopseudomonas genome consortium"/>
            <person name="Larimer F."/>
            <person name="Harwood C."/>
        </authorList>
    </citation>
    <scope>NUCLEOTIDE SEQUENCE</scope>
    <source>
        <strain evidence="2">CGA009</strain>
    </source>
</reference>
<dbReference type="HOGENOM" id="CLU_1041610_0_0_5"/>
<protein>
    <submittedName>
        <fullName evidence="1">Uncharacterized protein</fullName>
    </submittedName>
</protein>
<keyword evidence="3" id="KW-1185">Reference proteome</keyword>
<dbReference type="AlphaFoldDB" id="Q6N7T5"/>
<dbReference type="GeneID" id="66893222"/>